<protein>
    <recommendedName>
        <fullName evidence="3">F-box domain-containing protein</fullName>
    </recommendedName>
</protein>
<proteinExistence type="predicted"/>
<dbReference type="Proteomes" id="UP001479436">
    <property type="component" value="Unassembled WGS sequence"/>
</dbReference>
<dbReference type="InterPro" id="IPR036047">
    <property type="entry name" value="F-box-like_dom_sf"/>
</dbReference>
<keyword evidence="2" id="KW-1185">Reference proteome</keyword>
<evidence type="ECO:0000313" key="2">
    <source>
        <dbReference type="Proteomes" id="UP001479436"/>
    </source>
</evidence>
<dbReference type="SUPFAM" id="SSF81383">
    <property type="entry name" value="F-box domain"/>
    <property type="match status" value="1"/>
</dbReference>
<comment type="caution">
    <text evidence="1">The sequence shown here is derived from an EMBL/GenBank/DDBJ whole genome shotgun (WGS) entry which is preliminary data.</text>
</comment>
<organism evidence="1 2">
    <name type="scientific">Basidiobolus ranarum</name>
    <dbReference type="NCBI Taxonomy" id="34480"/>
    <lineage>
        <taxon>Eukaryota</taxon>
        <taxon>Fungi</taxon>
        <taxon>Fungi incertae sedis</taxon>
        <taxon>Zoopagomycota</taxon>
        <taxon>Entomophthoromycotina</taxon>
        <taxon>Basidiobolomycetes</taxon>
        <taxon>Basidiobolales</taxon>
        <taxon>Basidiobolaceae</taxon>
        <taxon>Basidiobolus</taxon>
    </lineage>
</organism>
<evidence type="ECO:0000313" key="1">
    <source>
        <dbReference type="EMBL" id="KAK9718106.1"/>
    </source>
</evidence>
<evidence type="ECO:0008006" key="3">
    <source>
        <dbReference type="Google" id="ProtNLM"/>
    </source>
</evidence>
<accession>A0ABR2W2P1</accession>
<reference evidence="1 2" key="1">
    <citation type="submission" date="2023-04" db="EMBL/GenBank/DDBJ databases">
        <title>Genome of Basidiobolus ranarum AG-B5.</title>
        <authorList>
            <person name="Stajich J.E."/>
            <person name="Carter-House D."/>
            <person name="Gryganskyi A."/>
        </authorList>
    </citation>
    <scope>NUCLEOTIDE SEQUENCE [LARGE SCALE GENOMIC DNA]</scope>
    <source>
        <strain evidence="1 2">AG-B5</strain>
    </source>
</reference>
<name>A0ABR2W2P1_9FUNG</name>
<sequence>MSAFRRSKSFQRSLLLSLPVDIQILIFQMLDPSTLLSLVKVSPIIWQVAYKVFQHRVAIAPLRVSLIFHQANSWRFSAEFECTSCNPTTADLLFRPSQRVSVRYFHNSNKDTLLPYKNGNQEFITPNLLKESKRHVKITAEDSLSVQPKSTRTPAWKLTYMVTKKAFISFVPRICIGGQWLTPKEFVCSPQYFFKQKRDMTSFLQSQPKRLLQKLLKGSSGKAYHKEYQGSHTMLGVCSRNVRQL</sequence>
<gene>
    <name evidence="1" type="ORF">K7432_005726</name>
</gene>
<dbReference type="EMBL" id="JASJQH010007109">
    <property type="protein sequence ID" value="KAK9718106.1"/>
    <property type="molecule type" value="Genomic_DNA"/>
</dbReference>